<comment type="caution">
    <text evidence="2">The sequence shown here is derived from an EMBL/GenBank/DDBJ whole genome shotgun (WGS) entry which is preliminary data.</text>
</comment>
<sequence>MNDAEIQKKKKKKKKRKKELRNELAEENEVEASNGTFDLPPMSTEQLEESGNCLENVAAPQEPLGSSLVKRKKHKKNQHSSNDATQDEEEGVDVSFSLEDSVTMAKCSSKNKRKTFFEEMNVFHTPKENVKFKNASNQKTNEGLKDQNTESVTKKKKKSDGLSRGVSEDRVAQSDDSVSAQEKRKKRRSSFLVADAEESCAQTSIISPSACRAGAGRKRKMERTGSESEGLDSAADAGFSAHDEAVVLKKKKKVCHSVIIEAPPTATTVSPVSRKEKRNCDASTETLTSVKCDLASSETVNDTKDQKKKKKKKLKNAEKLFTKSAESQPGETRGKERSEQPPVSAVTSETPLTLRKQHRKLKRNLFNLTVESFYES</sequence>
<feature type="region of interest" description="Disordered" evidence="1">
    <location>
        <begin position="123"/>
        <end position="235"/>
    </location>
</feature>
<feature type="region of interest" description="Disordered" evidence="1">
    <location>
        <begin position="1"/>
        <end position="93"/>
    </location>
</feature>
<feature type="compositionally biased region" description="Basic residues" evidence="1">
    <location>
        <begin position="8"/>
        <end position="19"/>
    </location>
</feature>
<evidence type="ECO:0000256" key="1">
    <source>
        <dbReference type="SAM" id="MobiDB-lite"/>
    </source>
</evidence>
<keyword evidence="3" id="KW-1185">Reference proteome</keyword>
<gene>
    <name evidence="2" type="ORF">EYF80_065753</name>
</gene>
<dbReference type="OrthoDB" id="8947276at2759"/>
<dbReference type="EMBL" id="SRLO01016343">
    <property type="protein sequence ID" value="TNN24124.1"/>
    <property type="molecule type" value="Genomic_DNA"/>
</dbReference>
<evidence type="ECO:0000313" key="3">
    <source>
        <dbReference type="Proteomes" id="UP000314294"/>
    </source>
</evidence>
<dbReference type="Proteomes" id="UP000314294">
    <property type="component" value="Unassembled WGS sequence"/>
</dbReference>
<dbReference type="AlphaFoldDB" id="A0A4Z2E686"/>
<feature type="region of interest" description="Disordered" evidence="1">
    <location>
        <begin position="266"/>
        <end position="356"/>
    </location>
</feature>
<organism evidence="2 3">
    <name type="scientific">Liparis tanakae</name>
    <name type="common">Tanaka's snailfish</name>
    <dbReference type="NCBI Taxonomy" id="230148"/>
    <lineage>
        <taxon>Eukaryota</taxon>
        <taxon>Metazoa</taxon>
        <taxon>Chordata</taxon>
        <taxon>Craniata</taxon>
        <taxon>Vertebrata</taxon>
        <taxon>Euteleostomi</taxon>
        <taxon>Actinopterygii</taxon>
        <taxon>Neopterygii</taxon>
        <taxon>Teleostei</taxon>
        <taxon>Neoteleostei</taxon>
        <taxon>Acanthomorphata</taxon>
        <taxon>Eupercaria</taxon>
        <taxon>Perciformes</taxon>
        <taxon>Cottioidei</taxon>
        <taxon>Cottales</taxon>
        <taxon>Liparidae</taxon>
        <taxon>Liparis</taxon>
    </lineage>
</organism>
<name>A0A4Z2E686_9TELE</name>
<evidence type="ECO:0000313" key="2">
    <source>
        <dbReference type="EMBL" id="TNN24124.1"/>
    </source>
</evidence>
<accession>A0A4Z2E686</accession>
<reference evidence="2 3" key="1">
    <citation type="submission" date="2019-03" db="EMBL/GenBank/DDBJ databases">
        <title>First draft genome of Liparis tanakae, snailfish: a comprehensive survey of snailfish specific genes.</title>
        <authorList>
            <person name="Kim W."/>
            <person name="Song I."/>
            <person name="Jeong J.-H."/>
            <person name="Kim D."/>
            <person name="Kim S."/>
            <person name="Ryu S."/>
            <person name="Song J.Y."/>
            <person name="Lee S.K."/>
        </authorList>
    </citation>
    <scope>NUCLEOTIDE SEQUENCE [LARGE SCALE GENOMIC DNA]</scope>
    <source>
        <tissue evidence="2">Muscle</tissue>
    </source>
</reference>
<proteinExistence type="predicted"/>
<protein>
    <submittedName>
        <fullName evidence="2">Uncharacterized protein</fullName>
    </submittedName>
</protein>
<feature type="compositionally biased region" description="Basic residues" evidence="1">
    <location>
        <begin position="69"/>
        <end position="78"/>
    </location>
</feature>